<feature type="transmembrane region" description="Helical" evidence="7">
    <location>
        <begin position="72"/>
        <end position="94"/>
    </location>
</feature>
<evidence type="ECO:0000256" key="1">
    <source>
        <dbReference type="ARBA" id="ARBA00004651"/>
    </source>
</evidence>
<feature type="domain" description="ABC transmembrane type-1" evidence="9">
    <location>
        <begin position="36"/>
        <end position="315"/>
    </location>
</feature>
<evidence type="ECO:0000256" key="2">
    <source>
        <dbReference type="ARBA" id="ARBA00022692"/>
    </source>
</evidence>
<evidence type="ECO:0000256" key="6">
    <source>
        <dbReference type="ARBA" id="ARBA00023136"/>
    </source>
</evidence>
<keyword evidence="11" id="KW-1185">Reference proteome</keyword>
<dbReference type="PROSITE" id="PS00211">
    <property type="entry name" value="ABC_TRANSPORTER_1"/>
    <property type="match status" value="1"/>
</dbReference>
<evidence type="ECO:0000256" key="5">
    <source>
        <dbReference type="ARBA" id="ARBA00022989"/>
    </source>
</evidence>
<accession>A0ABP3L902</accession>
<evidence type="ECO:0000313" key="10">
    <source>
        <dbReference type="EMBL" id="GAA0493335.1"/>
    </source>
</evidence>
<reference evidence="11" key="1">
    <citation type="journal article" date="2019" name="Int. J. Syst. Evol. Microbiol.">
        <title>The Global Catalogue of Microorganisms (GCM) 10K type strain sequencing project: providing services to taxonomists for standard genome sequencing and annotation.</title>
        <authorList>
            <consortium name="The Broad Institute Genomics Platform"/>
            <consortium name="The Broad Institute Genome Sequencing Center for Infectious Disease"/>
            <person name="Wu L."/>
            <person name="Ma J."/>
        </authorList>
    </citation>
    <scope>NUCLEOTIDE SEQUENCE [LARGE SCALE GENOMIC DNA]</scope>
    <source>
        <strain evidence="11">JCM 10649</strain>
    </source>
</reference>
<dbReference type="InterPro" id="IPR003593">
    <property type="entry name" value="AAA+_ATPase"/>
</dbReference>
<keyword evidence="6 7" id="KW-0472">Membrane</keyword>
<evidence type="ECO:0000256" key="7">
    <source>
        <dbReference type="SAM" id="Phobius"/>
    </source>
</evidence>
<dbReference type="CDD" id="cd03228">
    <property type="entry name" value="ABCC_MRP_Like"/>
    <property type="match status" value="1"/>
</dbReference>
<dbReference type="Gene3D" id="1.20.1560.10">
    <property type="entry name" value="ABC transporter type 1, transmembrane domain"/>
    <property type="match status" value="1"/>
</dbReference>
<dbReference type="SUPFAM" id="SSF90123">
    <property type="entry name" value="ABC transporter transmembrane region"/>
    <property type="match status" value="1"/>
</dbReference>
<dbReference type="GO" id="GO:0005524">
    <property type="term" value="F:ATP binding"/>
    <property type="evidence" value="ECO:0007669"/>
    <property type="project" value="UniProtKB-KW"/>
</dbReference>
<dbReference type="RefSeq" id="WP_344097283.1">
    <property type="nucleotide sequence ID" value="NZ_BAAAHB010000134.1"/>
</dbReference>
<dbReference type="InterPro" id="IPR017871">
    <property type="entry name" value="ABC_transporter-like_CS"/>
</dbReference>
<dbReference type="EMBL" id="BAAAHB010000134">
    <property type="protein sequence ID" value="GAA0493335.1"/>
    <property type="molecule type" value="Genomic_DNA"/>
</dbReference>
<dbReference type="InterPro" id="IPR011527">
    <property type="entry name" value="ABC1_TM_dom"/>
</dbReference>
<feature type="transmembrane region" description="Helical" evidence="7">
    <location>
        <begin position="34"/>
        <end position="52"/>
    </location>
</feature>
<keyword evidence="4 10" id="KW-0067">ATP-binding</keyword>
<sequence length="604" mass="62941">MTDRSAEGTEPGAGAGRRADARVLWSFARPHRRTLLLGLLLGLGTTLAQLATPLVTKDILDGLEGKGPVGPGVYLLIGLLVAGTGCALWQWILLGGLAERIVLDARSAMVDRLLRARVGVLTARPGGELVTSVTSDTLLLREAAATSVVDLVNGVVLLTGALFLMATLDVVLLSTTLGSLAVIGAVIAVLMPPMALAQREAQAAVGRLGGVLEGTLRAIRTVKAGRAEGRQSARVLAEARESTRQSVRAVRLEAVAWTVATGGIHIAILLVLAVGAWRVTEGALPVSSLVAFLLYAFQIMDPVSGLTRSVTELQAGMAASARIRDVQNMEAEPLREARGTPPAPPGGGEQPVVAFHAVTARYRPDGPPALSGLSAAIPRRGHTAVVGPSGAGKTTMFSLMLGFLQPQHGELTLDGVPFDRWPLAGIRARMAYVEQDAPLLPGTLRDNLLCSHPGAGDDALWAALRAVRLDEKARGLPRGLDETLSGAALSGGERQRIALARALVGDPDVLLLDEATAQLDGLTEVAVRDVVRRLAARAAVVTIAHRLSTVSDADRILVLDRGRLRAAGTHAELLGRDELYRDLVAALRIGPAATGPGDGSLAGA</sequence>
<organism evidence="10 11">
    <name type="scientific">Streptomyces stramineus</name>
    <dbReference type="NCBI Taxonomy" id="173861"/>
    <lineage>
        <taxon>Bacteria</taxon>
        <taxon>Bacillati</taxon>
        <taxon>Actinomycetota</taxon>
        <taxon>Actinomycetes</taxon>
        <taxon>Kitasatosporales</taxon>
        <taxon>Streptomycetaceae</taxon>
        <taxon>Streptomyces</taxon>
    </lineage>
</organism>
<dbReference type="CDD" id="cd18551">
    <property type="entry name" value="ABC_6TM_LmrA_like"/>
    <property type="match status" value="1"/>
</dbReference>
<evidence type="ECO:0000256" key="3">
    <source>
        <dbReference type="ARBA" id="ARBA00022741"/>
    </source>
</evidence>
<feature type="transmembrane region" description="Helical" evidence="7">
    <location>
        <begin position="170"/>
        <end position="190"/>
    </location>
</feature>
<dbReference type="PROSITE" id="PS50929">
    <property type="entry name" value="ABC_TM1F"/>
    <property type="match status" value="1"/>
</dbReference>
<dbReference type="PROSITE" id="PS50893">
    <property type="entry name" value="ABC_TRANSPORTER_2"/>
    <property type="match status" value="1"/>
</dbReference>
<dbReference type="SMART" id="SM00382">
    <property type="entry name" value="AAA"/>
    <property type="match status" value="1"/>
</dbReference>
<dbReference type="Pfam" id="PF00005">
    <property type="entry name" value="ABC_tran"/>
    <property type="match status" value="1"/>
</dbReference>
<dbReference type="InterPro" id="IPR036640">
    <property type="entry name" value="ABC1_TM_sf"/>
</dbReference>
<dbReference type="Pfam" id="PF00664">
    <property type="entry name" value="ABC_membrane"/>
    <property type="match status" value="1"/>
</dbReference>
<dbReference type="PANTHER" id="PTHR43394">
    <property type="entry name" value="ATP-DEPENDENT PERMEASE MDL1, MITOCHONDRIAL"/>
    <property type="match status" value="1"/>
</dbReference>
<dbReference type="Gene3D" id="3.40.50.300">
    <property type="entry name" value="P-loop containing nucleotide triphosphate hydrolases"/>
    <property type="match status" value="1"/>
</dbReference>
<proteinExistence type="predicted"/>
<evidence type="ECO:0000259" key="9">
    <source>
        <dbReference type="PROSITE" id="PS50929"/>
    </source>
</evidence>
<evidence type="ECO:0000256" key="4">
    <source>
        <dbReference type="ARBA" id="ARBA00022840"/>
    </source>
</evidence>
<comment type="subcellular location">
    <subcellularLocation>
        <location evidence="1">Cell membrane</location>
        <topology evidence="1">Multi-pass membrane protein</topology>
    </subcellularLocation>
</comment>
<keyword evidence="5 7" id="KW-1133">Transmembrane helix</keyword>
<evidence type="ECO:0000313" key="11">
    <source>
        <dbReference type="Proteomes" id="UP001499895"/>
    </source>
</evidence>
<dbReference type="Proteomes" id="UP001499895">
    <property type="component" value="Unassembled WGS sequence"/>
</dbReference>
<dbReference type="InterPro" id="IPR027417">
    <property type="entry name" value="P-loop_NTPase"/>
</dbReference>
<keyword evidence="3" id="KW-0547">Nucleotide-binding</keyword>
<dbReference type="InterPro" id="IPR039421">
    <property type="entry name" value="Type_1_exporter"/>
</dbReference>
<feature type="transmembrane region" description="Helical" evidence="7">
    <location>
        <begin position="143"/>
        <end position="164"/>
    </location>
</feature>
<gene>
    <name evidence="10" type="ORF">GCM10009544_62140</name>
</gene>
<dbReference type="SUPFAM" id="SSF52540">
    <property type="entry name" value="P-loop containing nucleoside triphosphate hydrolases"/>
    <property type="match status" value="1"/>
</dbReference>
<feature type="transmembrane region" description="Helical" evidence="7">
    <location>
        <begin position="254"/>
        <end position="277"/>
    </location>
</feature>
<dbReference type="PANTHER" id="PTHR43394:SF1">
    <property type="entry name" value="ATP-BINDING CASSETTE SUB-FAMILY B MEMBER 10, MITOCHONDRIAL"/>
    <property type="match status" value="1"/>
</dbReference>
<feature type="domain" description="ABC transporter" evidence="8">
    <location>
        <begin position="353"/>
        <end position="586"/>
    </location>
</feature>
<name>A0ABP3L902_9ACTN</name>
<comment type="caution">
    <text evidence="10">The sequence shown here is derived from an EMBL/GenBank/DDBJ whole genome shotgun (WGS) entry which is preliminary data.</text>
</comment>
<protein>
    <submittedName>
        <fullName evidence="10">ABC transporter ATP-binding protein</fullName>
    </submittedName>
</protein>
<keyword evidence="2 7" id="KW-0812">Transmembrane</keyword>
<dbReference type="InterPro" id="IPR003439">
    <property type="entry name" value="ABC_transporter-like_ATP-bd"/>
</dbReference>
<evidence type="ECO:0000259" key="8">
    <source>
        <dbReference type="PROSITE" id="PS50893"/>
    </source>
</evidence>